<proteinExistence type="predicted"/>
<comment type="caution">
    <text evidence="2">The sequence shown here is derived from an EMBL/GenBank/DDBJ whole genome shotgun (WGS) entry which is preliminary data.</text>
</comment>
<dbReference type="InterPro" id="IPR032675">
    <property type="entry name" value="LRR_dom_sf"/>
</dbReference>
<name>A0A8H7DLE4_9AGAR</name>
<dbReference type="EMBL" id="JACAZH010000002">
    <property type="protein sequence ID" value="KAF7375506.1"/>
    <property type="molecule type" value="Genomic_DNA"/>
</dbReference>
<dbReference type="Gene3D" id="3.80.10.10">
    <property type="entry name" value="Ribonuclease Inhibitor"/>
    <property type="match status" value="1"/>
</dbReference>
<feature type="coiled-coil region" evidence="1">
    <location>
        <begin position="10"/>
        <end position="37"/>
    </location>
</feature>
<evidence type="ECO:0000256" key="1">
    <source>
        <dbReference type="SAM" id="Coils"/>
    </source>
</evidence>
<dbReference type="AlphaFoldDB" id="A0A8H7DLE4"/>
<keyword evidence="3" id="KW-1185">Reference proteome</keyword>
<protein>
    <recommendedName>
        <fullName evidence="4">F-box domain-containing protein</fullName>
    </recommendedName>
</protein>
<evidence type="ECO:0000313" key="3">
    <source>
        <dbReference type="Proteomes" id="UP000623467"/>
    </source>
</evidence>
<dbReference type="Proteomes" id="UP000623467">
    <property type="component" value="Unassembled WGS sequence"/>
</dbReference>
<keyword evidence="1" id="KW-0175">Coiled coil</keyword>
<dbReference type="SUPFAM" id="SSF52047">
    <property type="entry name" value="RNI-like"/>
    <property type="match status" value="1"/>
</dbReference>
<dbReference type="OrthoDB" id="2997146at2759"/>
<evidence type="ECO:0008006" key="4">
    <source>
        <dbReference type="Google" id="ProtNLM"/>
    </source>
</evidence>
<reference evidence="2" key="1">
    <citation type="submission" date="2020-05" db="EMBL/GenBank/DDBJ databases">
        <title>Mycena genomes resolve the evolution of fungal bioluminescence.</title>
        <authorList>
            <person name="Tsai I.J."/>
        </authorList>
    </citation>
    <scope>NUCLEOTIDE SEQUENCE</scope>
    <source>
        <strain evidence="2">160909Yilan</strain>
    </source>
</reference>
<sequence>MSIEALRVRIVTLDSEIELQKKLLKKLEKDRSLTQRQLNAALDPVARLPLEVSSEIFLQSLPASPGGKKDVPIVLLGICNAWTDIALATPRLWTTVRVRFPCGDDFAEVLPVWFQRAGNHPLSVSISLHGRCVNWKYRVSDILWSHGRQLKHLEILDDDDFAWQSHMQDDALDLFRDATLASPSLLETLTIRCQYQQRRYFPSQILELLRSAPNIVEIIFHNVMTCLSNDTDTRILVVPTLRRLMFGETTNTDDYLLRNLSLPALEILSLPMNSLSGEGLLRFMERSTPPLRDLTLGWEVDPGHLGSVELHDCLRLSPGLTRFRMWQPDSDAVAELLTALADTPSLLPNLLDLSIHIFDDPDWEPSNFSEASWRTLVRALSTRRMERLYIVPVKTSPPIDVLVSLRDLVVAGANMHIGTEELNFVVA</sequence>
<accession>A0A8H7DLE4</accession>
<evidence type="ECO:0000313" key="2">
    <source>
        <dbReference type="EMBL" id="KAF7375506.1"/>
    </source>
</evidence>
<organism evidence="2 3">
    <name type="scientific">Mycena sanguinolenta</name>
    <dbReference type="NCBI Taxonomy" id="230812"/>
    <lineage>
        <taxon>Eukaryota</taxon>
        <taxon>Fungi</taxon>
        <taxon>Dikarya</taxon>
        <taxon>Basidiomycota</taxon>
        <taxon>Agaricomycotina</taxon>
        <taxon>Agaricomycetes</taxon>
        <taxon>Agaricomycetidae</taxon>
        <taxon>Agaricales</taxon>
        <taxon>Marasmiineae</taxon>
        <taxon>Mycenaceae</taxon>
        <taxon>Mycena</taxon>
    </lineage>
</organism>
<gene>
    <name evidence="2" type="ORF">MSAN_00438600</name>
</gene>